<comment type="catalytic activity">
    <reaction evidence="39">
        <text>GTP + 2 H2O = GMP + 2 phosphate + 2 H(+)</text>
        <dbReference type="Rhea" id="RHEA:64904"/>
        <dbReference type="ChEBI" id="CHEBI:15377"/>
        <dbReference type="ChEBI" id="CHEBI:15378"/>
        <dbReference type="ChEBI" id="CHEBI:37565"/>
        <dbReference type="ChEBI" id="CHEBI:43474"/>
        <dbReference type="ChEBI" id="CHEBI:58115"/>
    </reaction>
    <physiologicalReaction direction="left-to-right" evidence="39">
        <dbReference type="Rhea" id="RHEA:64905"/>
    </physiologicalReaction>
</comment>
<evidence type="ECO:0000256" key="16">
    <source>
        <dbReference type="ARBA" id="ARBA00023157"/>
    </source>
</evidence>
<comment type="catalytic activity">
    <reaction evidence="36">
        <text>GTP + H2O = GDP + phosphate + H(+)</text>
        <dbReference type="Rhea" id="RHEA:19669"/>
        <dbReference type="ChEBI" id="CHEBI:15377"/>
        <dbReference type="ChEBI" id="CHEBI:15378"/>
        <dbReference type="ChEBI" id="CHEBI:37565"/>
        <dbReference type="ChEBI" id="CHEBI:43474"/>
        <dbReference type="ChEBI" id="CHEBI:58189"/>
    </reaction>
    <physiologicalReaction direction="left-to-right" evidence="36">
        <dbReference type="Rhea" id="RHEA:19670"/>
    </physiologicalReaction>
</comment>
<comment type="catalytic activity">
    <reaction evidence="34">
        <text>a ribonucleoside 5'-diphosphate + H2O = a ribonucleoside 5'-phosphate + phosphate + H(+)</text>
        <dbReference type="Rhea" id="RHEA:36799"/>
        <dbReference type="ChEBI" id="CHEBI:15377"/>
        <dbReference type="ChEBI" id="CHEBI:15378"/>
        <dbReference type="ChEBI" id="CHEBI:43474"/>
        <dbReference type="ChEBI" id="CHEBI:57930"/>
        <dbReference type="ChEBI" id="CHEBI:58043"/>
    </reaction>
    <physiologicalReaction direction="left-to-right" evidence="34">
        <dbReference type="Rhea" id="RHEA:36800"/>
    </physiologicalReaction>
</comment>
<comment type="catalytic activity">
    <reaction evidence="37">
        <text>ITP + H2O = IDP + phosphate + H(+)</text>
        <dbReference type="Rhea" id="RHEA:28330"/>
        <dbReference type="ChEBI" id="CHEBI:15377"/>
        <dbReference type="ChEBI" id="CHEBI:15378"/>
        <dbReference type="ChEBI" id="CHEBI:43474"/>
        <dbReference type="ChEBI" id="CHEBI:58280"/>
        <dbReference type="ChEBI" id="CHEBI:61402"/>
    </reaction>
    <physiologicalReaction direction="left-to-right" evidence="37">
        <dbReference type="Rhea" id="RHEA:28331"/>
    </physiologicalReaction>
</comment>
<keyword evidence="17" id="KW-0325">Glycoprotein</keyword>
<evidence type="ECO:0000256" key="23">
    <source>
        <dbReference type="ARBA" id="ARBA00044314"/>
    </source>
</evidence>
<dbReference type="Gene3D" id="3.30.420.150">
    <property type="entry name" value="Exopolyphosphatase. Domain 2"/>
    <property type="match status" value="1"/>
</dbReference>
<evidence type="ECO:0000256" key="5">
    <source>
        <dbReference type="ARBA" id="ARBA00009283"/>
    </source>
</evidence>
<comment type="catalytic activity">
    <reaction evidence="41">
        <text>UDP + H2O = UMP + phosphate + H(+)</text>
        <dbReference type="Rhea" id="RHEA:64876"/>
        <dbReference type="ChEBI" id="CHEBI:15377"/>
        <dbReference type="ChEBI" id="CHEBI:15378"/>
        <dbReference type="ChEBI" id="CHEBI:43474"/>
        <dbReference type="ChEBI" id="CHEBI:57865"/>
        <dbReference type="ChEBI" id="CHEBI:58223"/>
    </reaction>
    <physiologicalReaction direction="left-to-right" evidence="41">
        <dbReference type="Rhea" id="RHEA:64877"/>
    </physiologicalReaction>
</comment>
<dbReference type="GO" id="GO:0004050">
    <property type="term" value="F:apyrase activity"/>
    <property type="evidence" value="ECO:0007669"/>
    <property type="project" value="UniProtKB-EC"/>
</dbReference>
<dbReference type="GO" id="GO:0005901">
    <property type="term" value="C:caveola"/>
    <property type="evidence" value="ECO:0007669"/>
    <property type="project" value="UniProtKB-SubCell"/>
</dbReference>
<dbReference type="PANTHER" id="PTHR11782">
    <property type="entry name" value="ADENOSINE/GUANOSINE DIPHOSPHATASE"/>
    <property type="match status" value="1"/>
</dbReference>
<dbReference type="Pfam" id="PF01150">
    <property type="entry name" value="GDA1_CD39"/>
    <property type="match status" value="2"/>
</dbReference>
<comment type="catalytic activity">
    <reaction evidence="26">
        <text>UTP + H2O = UDP + phosphate + H(+)</text>
        <dbReference type="Rhea" id="RHEA:64900"/>
        <dbReference type="ChEBI" id="CHEBI:15377"/>
        <dbReference type="ChEBI" id="CHEBI:15378"/>
        <dbReference type="ChEBI" id="CHEBI:43474"/>
        <dbReference type="ChEBI" id="CHEBI:46398"/>
        <dbReference type="ChEBI" id="CHEBI:58223"/>
    </reaction>
    <physiologicalReaction direction="left-to-right" evidence="26">
        <dbReference type="Rhea" id="RHEA:64901"/>
    </physiologicalReaction>
</comment>
<evidence type="ECO:0000256" key="24">
    <source>
        <dbReference type="ARBA" id="ARBA00045877"/>
    </source>
</evidence>
<dbReference type="PANTHER" id="PTHR11782:SF32">
    <property type="entry name" value="ECTONUCLEOSIDE TRIPHOSPHATE DIPHOSPHOHYDROLASE 1"/>
    <property type="match status" value="1"/>
</dbReference>
<sequence length="256" mass="28636">PGISGYSQTTEKAGPSLMQCLQKAEEVIPLKQHQETPVYLGATAGMRLLRLENKDAADKVLSSVEKTLRSAPFNFQGARIISGQEEGAYGWITINYLLGNFKQAFSAFYFVMNFLNLTSDNPFTLDKVASAIKKFCARPWHEVKLQYHQIKEKYLSEYCFSGAYILSLLENGYEFTTANWQRIHFLGKIGSSDAGWTLGYMLNLTNMIPAEEPPAPPLSYGSYVGLMVLCSLVLVSVILLAWLLFHKPKCLQKGIV</sequence>
<evidence type="ECO:0000256" key="41">
    <source>
        <dbReference type="ARBA" id="ARBA00049502"/>
    </source>
</evidence>
<keyword evidence="15 45" id="KW-0472">Membrane</keyword>
<dbReference type="EC" id="3.6.1.5" evidence="7"/>
<evidence type="ECO:0000256" key="36">
    <source>
        <dbReference type="ARBA" id="ARBA00049117"/>
    </source>
</evidence>
<evidence type="ECO:0000256" key="39">
    <source>
        <dbReference type="ARBA" id="ARBA00049333"/>
    </source>
</evidence>
<keyword evidence="8 45" id="KW-0812">Transmembrane</keyword>
<evidence type="ECO:0000256" key="11">
    <source>
        <dbReference type="ARBA" id="ARBA00022837"/>
    </source>
</evidence>
<evidence type="ECO:0000313" key="46">
    <source>
        <dbReference type="EMBL" id="POI23982.1"/>
    </source>
</evidence>
<comment type="catalytic activity">
    <reaction evidence="32">
        <text>ATP + 2 H2O = AMP + 2 phosphate + 2 H(+)</text>
        <dbReference type="Rhea" id="RHEA:20988"/>
        <dbReference type="ChEBI" id="CHEBI:15377"/>
        <dbReference type="ChEBI" id="CHEBI:15378"/>
        <dbReference type="ChEBI" id="CHEBI:30616"/>
        <dbReference type="ChEBI" id="CHEBI:43474"/>
        <dbReference type="ChEBI" id="CHEBI:456215"/>
    </reaction>
    <physiologicalReaction direction="left-to-right" evidence="32">
        <dbReference type="Rhea" id="RHEA:20989"/>
    </physiologicalReaction>
</comment>
<evidence type="ECO:0000256" key="34">
    <source>
        <dbReference type="ARBA" id="ARBA00048790"/>
    </source>
</evidence>
<evidence type="ECO:0000256" key="19">
    <source>
        <dbReference type="ARBA" id="ARBA00041335"/>
    </source>
</evidence>
<feature type="transmembrane region" description="Helical" evidence="45">
    <location>
        <begin position="223"/>
        <end position="245"/>
    </location>
</feature>
<comment type="catalytic activity">
    <reaction evidence="38">
        <text>UTP + 2 H2O = UMP + 2 phosphate + 2 H(+)</text>
        <dbReference type="Rhea" id="RHEA:64896"/>
        <dbReference type="ChEBI" id="CHEBI:15377"/>
        <dbReference type="ChEBI" id="CHEBI:15378"/>
        <dbReference type="ChEBI" id="CHEBI:43474"/>
        <dbReference type="ChEBI" id="CHEBI:46398"/>
        <dbReference type="ChEBI" id="CHEBI:57865"/>
    </reaction>
    <physiologicalReaction direction="left-to-right" evidence="38">
        <dbReference type="Rhea" id="RHEA:64897"/>
    </physiologicalReaction>
</comment>
<evidence type="ECO:0000256" key="12">
    <source>
        <dbReference type="ARBA" id="ARBA00022840"/>
    </source>
</evidence>
<evidence type="ECO:0000256" key="37">
    <source>
        <dbReference type="ARBA" id="ARBA00049189"/>
    </source>
</evidence>
<dbReference type="GO" id="GO:0017111">
    <property type="term" value="F:ribonucleoside triphosphate phosphatase activity"/>
    <property type="evidence" value="ECO:0007669"/>
    <property type="project" value="TreeGrafter"/>
</dbReference>
<keyword evidence="9" id="KW-0547">Nucleotide-binding</keyword>
<keyword evidence="16" id="KW-1015">Disulfide bond</keyword>
<dbReference type="GO" id="GO:0004382">
    <property type="term" value="F:GDP phosphatase activity"/>
    <property type="evidence" value="ECO:0007669"/>
    <property type="project" value="TreeGrafter"/>
</dbReference>
<evidence type="ECO:0000256" key="22">
    <source>
        <dbReference type="ARBA" id="ARBA00044280"/>
    </source>
</evidence>
<evidence type="ECO:0000256" key="8">
    <source>
        <dbReference type="ARBA" id="ARBA00022692"/>
    </source>
</evidence>
<evidence type="ECO:0000256" key="25">
    <source>
        <dbReference type="ARBA" id="ARBA00047297"/>
    </source>
</evidence>
<evidence type="ECO:0000256" key="44">
    <source>
        <dbReference type="RuleBase" id="RU003833"/>
    </source>
</evidence>
<feature type="non-terminal residue" evidence="46">
    <location>
        <position position="1"/>
    </location>
</feature>
<dbReference type="AlphaFoldDB" id="A0A2P4SIN6"/>
<gene>
    <name evidence="46" type="ORF">CIB84_012270</name>
</gene>
<protein>
    <recommendedName>
        <fullName evidence="18">Ectonucleoside triphosphate diphosphohydrolase 1</fullName>
        <ecNumber evidence="7">3.6.1.5</ecNumber>
    </recommendedName>
    <alternativeName>
        <fullName evidence="23">ATP diphosphohydrolase</fullName>
    </alternativeName>
    <alternativeName>
        <fullName evidence="20">Ecto-ATP diphosphohydrolase 1</fullName>
    </alternativeName>
    <alternativeName>
        <fullName evidence="21">Ecto-apyrase</fullName>
    </alternativeName>
    <alternativeName>
        <fullName evidence="19">Lymphoid cell activation antigen</fullName>
    </alternativeName>
    <alternativeName>
        <fullName evidence="22">Nucleoside triphosphate diphosphohydrolase 1</fullName>
    </alternativeName>
</protein>
<dbReference type="InterPro" id="IPR000407">
    <property type="entry name" value="GDA1_CD39_NTPase"/>
</dbReference>
<organism evidence="46 47">
    <name type="scientific">Bambusicola thoracicus</name>
    <name type="common">Chinese bamboo-partridge</name>
    <name type="synonym">Perdix thoracica</name>
    <dbReference type="NCBI Taxonomy" id="9083"/>
    <lineage>
        <taxon>Eukaryota</taxon>
        <taxon>Metazoa</taxon>
        <taxon>Chordata</taxon>
        <taxon>Craniata</taxon>
        <taxon>Vertebrata</taxon>
        <taxon>Euteleostomi</taxon>
        <taxon>Archelosauria</taxon>
        <taxon>Archosauria</taxon>
        <taxon>Dinosauria</taxon>
        <taxon>Saurischia</taxon>
        <taxon>Theropoda</taxon>
        <taxon>Coelurosauria</taxon>
        <taxon>Aves</taxon>
        <taxon>Neognathae</taxon>
        <taxon>Galloanserae</taxon>
        <taxon>Galliformes</taxon>
        <taxon>Phasianidae</taxon>
        <taxon>Perdicinae</taxon>
        <taxon>Bambusicola</taxon>
    </lineage>
</organism>
<evidence type="ECO:0000256" key="7">
    <source>
        <dbReference type="ARBA" id="ARBA00012148"/>
    </source>
</evidence>
<comment type="catalytic activity">
    <reaction evidence="25">
        <text>a ribonucleoside 5'-triphosphate + 2 H2O = a ribonucleoside 5'-phosphate + 2 phosphate + 2 H(+)</text>
        <dbReference type="Rhea" id="RHEA:36795"/>
        <dbReference type="ChEBI" id="CHEBI:15377"/>
        <dbReference type="ChEBI" id="CHEBI:15378"/>
        <dbReference type="ChEBI" id="CHEBI:43474"/>
        <dbReference type="ChEBI" id="CHEBI:58043"/>
        <dbReference type="ChEBI" id="CHEBI:61557"/>
        <dbReference type="EC" id="3.6.1.5"/>
    </reaction>
    <physiologicalReaction direction="left-to-right" evidence="25">
        <dbReference type="Rhea" id="RHEA:36796"/>
    </physiologicalReaction>
</comment>
<comment type="catalytic activity">
    <reaction evidence="28">
        <text>a ribonucleoside 5'-triphosphate + H2O = a ribonucleoside 5'-diphosphate + phosphate + H(+)</text>
        <dbReference type="Rhea" id="RHEA:23680"/>
        <dbReference type="ChEBI" id="CHEBI:15377"/>
        <dbReference type="ChEBI" id="CHEBI:15378"/>
        <dbReference type="ChEBI" id="CHEBI:43474"/>
        <dbReference type="ChEBI" id="CHEBI:57930"/>
        <dbReference type="ChEBI" id="CHEBI:61557"/>
    </reaction>
    <physiologicalReaction direction="left-to-right" evidence="28">
        <dbReference type="Rhea" id="RHEA:23681"/>
    </physiologicalReaction>
</comment>
<evidence type="ECO:0000256" key="38">
    <source>
        <dbReference type="ARBA" id="ARBA00049315"/>
    </source>
</evidence>
<evidence type="ECO:0000256" key="42">
    <source>
        <dbReference type="ARBA" id="ARBA00049526"/>
    </source>
</evidence>
<accession>A0A2P4SIN6</accession>
<keyword evidence="14 45" id="KW-1133">Transmembrane helix</keyword>
<comment type="catalytic activity">
    <reaction evidence="30">
        <text>GDP + H2O = GMP + phosphate + H(+)</text>
        <dbReference type="Rhea" id="RHEA:22156"/>
        <dbReference type="ChEBI" id="CHEBI:15377"/>
        <dbReference type="ChEBI" id="CHEBI:15378"/>
        <dbReference type="ChEBI" id="CHEBI:43474"/>
        <dbReference type="ChEBI" id="CHEBI:58115"/>
        <dbReference type="ChEBI" id="CHEBI:58189"/>
    </reaction>
    <physiologicalReaction direction="left-to-right" evidence="30">
        <dbReference type="Rhea" id="RHEA:22157"/>
    </physiologicalReaction>
</comment>
<evidence type="ECO:0000256" key="9">
    <source>
        <dbReference type="ARBA" id="ARBA00022741"/>
    </source>
</evidence>
<comment type="function">
    <text evidence="24">Catalyzes the hydrolysis of both di- and triphosphate nucleotides (NDPs and NTPs) and hydrolyze NTPs to nucleotide monophosphates (NMPs) in two distinct successive phosphate-releasing steps, with NDPs as intermediates and participates in the regulation of extracellular levels of nucleotides. By hydrolyzing proinflammatory ATP and platelet-activating ADP to AMP, it blocks platelet aggregation and supports blood flow.</text>
</comment>
<comment type="caution">
    <text evidence="46">The sequence shown here is derived from an EMBL/GenBank/DDBJ whole genome shotgun (WGS) entry which is preliminary data.</text>
</comment>
<dbReference type="GO" id="GO:0009134">
    <property type="term" value="P:nucleoside diphosphate catabolic process"/>
    <property type="evidence" value="ECO:0007669"/>
    <property type="project" value="TreeGrafter"/>
</dbReference>
<evidence type="ECO:0000256" key="30">
    <source>
        <dbReference type="ARBA" id="ARBA00048153"/>
    </source>
</evidence>
<keyword evidence="11" id="KW-0106">Calcium</keyword>
<dbReference type="Proteomes" id="UP000237246">
    <property type="component" value="Unassembled WGS sequence"/>
</dbReference>
<evidence type="ECO:0000256" key="21">
    <source>
        <dbReference type="ARBA" id="ARBA00042196"/>
    </source>
</evidence>
<keyword evidence="47" id="KW-1185">Reference proteome</keyword>
<dbReference type="OrthoDB" id="6372431at2759"/>
<dbReference type="EMBL" id="PPHD01044752">
    <property type="protein sequence ID" value="POI23982.1"/>
    <property type="molecule type" value="Genomic_DNA"/>
</dbReference>
<comment type="catalytic activity">
    <reaction evidence="29">
        <text>CDP + H2O = CMP + phosphate + H(+)</text>
        <dbReference type="Rhea" id="RHEA:64880"/>
        <dbReference type="ChEBI" id="CHEBI:15377"/>
        <dbReference type="ChEBI" id="CHEBI:15378"/>
        <dbReference type="ChEBI" id="CHEBI:43474"/>
        <dbReference type="ChEBI" id="CHEBI:58069"/>
        <dbReference type="ChEBI" id="CHEBI:60377"/>
    </reaction>
    <physiologicalReaction direction="left-to-right" evidence="29">
        <dbReference type="Rhea" id="RHEA:64881"/>
    </physiologicalReaction>
</comment>
<evidence type="ECO:0000256" key="15">
    <source>
        <dbReference type="ARBA" id="ARBA00023136"/>
    </source>
</evidence>
<comment type="catalytic activity">
    <reaction evidence="33">
        <text>ATP + H2O = ADP + phosphate + H(+)</text>
        <dbReference type="Rhea" id="RHEA:13065"/>
        <dbReference type="ChEBI" id="CHEBI:15377"/>
        <dbReference type="ChEBI" id="CHEBI:15378"/>
        <dbReference type="ChEBI" id="CHEBI:30616"/>
        <dbReference type="ChEBI" id="CHEBI:43474"/>
        <dbReference type="ChEBI" id="CHEBI:456216"/>
    </reaction>
    <physiologicalReaction direction="left-to-right" evidence="33">
        <dbReference type="Rhea" id="RHEA:13066"/>
    </physiologicalReaction>
</comment>
<evidence type="ECO:0000313" key="47">
    <source>
        <dbReference type="Proteomes" id="UP000237246"/>
    </source>
</evidence>
<comment type="subcellular location">
    <subcellularLocation>
        <location evidence="4">Membrane</location>
        <location evidence="4">Caveola</location>
    </subcellularLocation>
    <subcellularLocation>
        <location evidence="3">Membrane</location>
        <topology evidence="3">Multi-pass membrane protein</topology>
    </subcellularLocation>
</comment>
<name>A0A2P4SIN6_BAMTH</name>
<evidence type="ECO:0000256" key="13">
    <source>
        <dbReference type="ARBA" id="ARBA00022842"/>
    </source>
</evidence>
<comment type="catalytic activity">
    <reaction evidence="35">
        <text>CTP + H2O = CDP + phosphate + H(+)</text>
        <dbReference type="Rhea" id="RHEA:29387"/>
        <dbReference type="ChEBI" id="CHEBI:15377"/>
        <dbReference type="ChEBI" id="CHEBI:15378"/>
        <dbReference type="ChEBI" id="CHEBI:37563"/>
        <dbReference type="ChEBI" id="CHEBI:43474"/>
        <dbReference type="ChEBI" id="CHEBI:58069"/>
    </reaction>
    <physiologicalReaction direction="left-to-right" evidence="35">
        <dbReference type="Rhea" id="RHEA:29388"/>
    </physiologicalReaction>
</comment>
<comment type="similarity">
    <text evidence="5 44">Belongs to the GDA1/CD39 NTPase family.</text>
</comment>
<evidence type="ECO:0000256" key="10">
    <source>
        <dbReference type="ARBA" id="ARBA00022801"/>
    </source>
</evidence>
<comment type="catalytic activity">
    <reaction evidence="42">
        <text>ADP + H2O = AMP + phosphate + H(+)</text>
        <dbReference type="Rhea" id="RHEA:61436"/>
        <dbReference type="ChEBI" id="CHEBI:15377"/>
        <dbReference type="ChEBI" id="CHEBI:15378"/>
        <dbReference type="ChEBI" id="CHEBI:43474"/>
        <dbReference type="ChEBI" id="CHEBI:456215"/>
        <dbReference type="ChEBI" id="CHEBI:456216"/>
    </reaction>
    <physiologicalReaction direction="left-to-right" evidence="42">
        <dbReference type="Rhea" id="RHEA:61437"/>
    </physiologicalReaction>
</comment>
<comment type="subunit">
    <text evidence="6">Homodimer; disulfide-linked.</text>
</comment>
<evidence type="ECO:0000256" key="27">
    <source>
        <dbReference type="ARBA" id="ARBA00047627"/>
    </source>
</evidence>
<dbReference type="Gene3D" id="3.30.420.40">
    <property type="match status" value="1"/>
</dbReference>
<dbReference type="GO" id="GO:0045134">
    <property type="term" value="F:UDP phosphatase activity"/>
    <property type="evidence" value="ECO:0007669"/>
    <property type="project" value="TreeGrafter"/>
</dbReference>
<evidence type="ECO:0000256" key="28">
    <source>
        <dbReference type="ARBA" id="ARBA00047940"/>
    </source>
</evidence>
<dbReference type="PROSITE" id="PS01238">
    <property type="entry name" value="GDA1_CD39_NTPASE"/>
    <property type="match status" value="1"/>
</dbReference>
<evidence type="ECO:0000256" key="40">
    <source>
        <dbReference type="ARBA" id="ARBA00049373"/>
    </source>
</evidence>
<evidence type="ECO:0000256" key="43">
    <source>
        <dbReference type="PIRSR" id="PIRSR600407-1"/>
    </source>
</evidence>
<comment type="catalytic activity">
    <reaction evidence="27">
        <text>ITP + 2 H2O = IMP + 2 phosphate + 2 H(+)</text>
        <dbReference type="Rhea" id="RHEA:77735"/>
        <dbReference type="ChEBI" id="CHEBI:15377"/>
        <dbReference type="ChEBI" id="CHEBI:15378"/>
        <dbReference type="ChEBI" id="CHEBI:43474"/>
        <dbReference type="ChEBI" id="CHEBI:58053"/>
        <dbReference type="ChEBI" id="CHEBI:61402"/>
    </reaction>
    <physiologicalReaction direction="left-to-right" evidence="27">
        <dbReference type="Rhea" id="RHEA:77736"/>
    </physiologicalReaction>
</comment>
<keyword evidence="10 44" id="KW-0378">Hydrolase</keyword>
<keyword evidence="12" id="KW-0067">ATP-binding</keyword>
<comment type="cofactor">
    <cofactor evidence="2">
        <name>Mg(2+)</name>
        <dbReference type="ChEBI" id="CHEBI:18420"/>
    </cofactor>
</comment>
<comment type="catalytic activity">
    <reaction evidence="40">
        <text>CTP + 2 H2O = CMP + 2 phosphate + 2 H(+)</text>
        <dbReference type="Rhea" id="RHEA:64908"/>
        <dbReference type="ChEBI" id="CHEBI:15377"/>
        <dbReference type="ChEBI" id="CHEBI:15378"/>
        <dbReference type="ChEBI" id="CHEBI:37563"/>
        <dbReference type="ChEBI" id="CHEBI:43474"/>
        <dbReference type="ChEBI" id="CHEBI:60377"/>
    </reaction>
    <physiologicalReaction direction="left-to-right" evidence="40">
        <dbReference type="Rhea" id="RHEA:64909"/>
    </physiologicalReaction>
</comment>
<feature type="active site" description="Proton acceptor" evidence="43">
    <location>
        <position position="86"/>
    </location>
</feature>
<evidence type="ECO:0000256" key="31">
    <source>
        <dbReference type="ARBA" id="ARBA00048279"/>
    </source>
</evidence>
<evidence type="ECO:0000256" key="18">
    <source>
        <dbReference type="ARBA" id="ARBA00039600"/>
    </source>
</evidence>
<comment type="catalytic activity">
    <reaction evidence="31">
        <text>IDP + H2O = IMP + phosphate + H(+)</text>
        <dbReference type="Rhea" id="RHEA:35207"/>
        <dbReference type="ChEBI" id="CHEBI:15377"/>
        <dbReference type="ChEBI" id="CHEBI:15378"/>
        <dbReference type="ChEBI" id="CHEBI:43474"/>
        <dbReference type="ChEBI" id="CHEBI:58053"/>
        <dbReference type="ChEBI" id="CHEBI:58280"/>
    </reaction>
    <physiologicalReaction direction="left-to-right" evidence="31">
        <dbReference type="Rhea" id="RHEA:35208"/>
    </physiologicalReaction>
</comment>
<evidence type="ECO:0000256" key="17">
    <source>
        <dbReference type="ARBA" id="ARBA00023180"/>
    </source>
</evidence>
<evidence type="ECO:0000256" key="1">
    <source>
        <dbReference type="ARBA" id="ARBA00001913"/>
    </source>
</evidence>
<evidence type="ECO:0000256" key="4">
    <source>
        <dbReference type="ARBA" id="ARBA00004345"/>
    </source>
</evidence>
<evidence type="ECO:0000256" key="6">
    <source>
        <dbReference type="ARBA" id="ARBA00011748"/>
    </source>
</evidence>
<comment type="cofactor">
    <cofactor evidence="1">
        <name>Ca(2+)</name>
        <dbReference type="ChEBI" id="CHEBI:29108"/>
    </cofactor>
</comment>
<evidence type="ECO:0000256" key="20">
    <source>
        <dbReference type="ARBA" id="ARBA00042147"/>
    </source>
</evidence>
<reference evidence="46 47" key="1">
    <citation type="submission" date="2018-01" db="EMBL/GenBank/DDBJ databases">
        <title>Comparison of the Chinese Bamboo Partridge and Red Junglefowl genome sequences highlights the importance of demography in genome evolution.</title>
        <authorList>
            <person name="Tiley G.P."/>
            <person name="Kimball R.T."/>
            <person name="Braun E.L."/>
            <person name="Burleigh J.G."/>
        </authorList>
    </citation>
    <scope>NUCLEOTIDE SEQUENCE [LARGE SCALE GENOMIC DNA]</scope>
    <source>
        <strain evidence="46">RTK389</strain>
        <tissue evidence="46">Blood</tissue>
    </source>
</reference>
<evidence type="ECO:0000256" key="26">
    <source>
        <dbReference type="ARBA" id="ARBA00047358"/>
    </source>
</evidence>
<evidence type="ECO:0000256" key="32">
    <source>
        <dbReference type="ARBA" id="ARBA00048517"/>
    </source>
</evidence>
<keyword evidence="13" id="KW-0460">Magnesium</keyword>
<evidence type="ECO:0000256" key="45">
    <source>
        <dbReference type="SAM" id="Phobius"/>
    </source>
</evidence>
<dbReference type="GO" id="GO:0005524">
    <property type="term" value="F:ATP binding"/>
    <property type="evidence" value="ECO:0007669"/>
    <property type="project" value="UniProtKB-KW"/>
</dbReference>
<proteinExistence type="inferred from homology"/>
<evidence type="ECO:0000256" key="2">
    <source>
        <dbReference type="ARBA" id="ARBA00001946"/>
    </source>
</evidence>
<evidence type="ECO:0000256" key="35">
    <source>
        <dbReference type="ARBA" id="ARBA00049104"/>
    </source>
</evidence>
<evidence type="ECO:0000256" key="33">
    <source>
        <dbReference type="ARBA" id="ARBA00048778"/>
    </source>
</evidence>
<evidence type="ECO:0000256" key="3">
    <source>
        <dbReference type="ARBA" id="ARBA00004141"/>
    </source>
</evidence>
<evidence type="ECO:0000256" key="29">
    <source>
        <dbReference type="ARBA" id="ARBA00048136"/>
    </source>
</evidence>
<evidence type="ECO:0000256" key="14">
    <source>
        <dbReference type="ARBA" id="ARBA00022989"/>
    </source>
</evidence>